<protein>
    <submittedName>
        <fullName evidence="1">Putative integrase protein</fullName>
    </submittedName>
</protein>
<accession>L0LEH5</accession>
<reference evidence="1" key="2">
    <citation type="journal article" date="2012" name="Metallomics">
        <title>Cold-adapted arsenite oxidase from a psychrotolerant Polaromonas species.</title>
        <authorList>
            <person name="Osborne T.H."/>
            <person name="Heath M.D."/>
            <person name="Martin A.C."/>
            <person name="Pankowski J.A."/>
            <person name="Hudson-Edwards K.A."/>
            <person name="Santini J.M."/>
        </authorList>
    </citation>
    <scope>NUCLEOTIDE SEQUENCE</scope>
    <source>
        <strain evidence="1">GM1</strain>
    </source>
</reference>
<gene>
    <name evidence="1" type="primary">int</name>
</gene>
<evidence type="ECO:0000313" key="1">
    <source>
        <dbReference type="EMBL" id="AGB68886.1"/>
    </source>
</evidence>
<name>L0LEH5_9BURK</name>
<dbReference type="EMBL" id="EU106602">
    <property type="protein sequence ID" value="AGB68886.1"/>
    <property type="molecule type" value="Genomic_DNA"/>
</dbReference>
<organism evidence="1">
    <name type="scientific">Polaromonas sp. GM1</name>
    <dbReference type="NCBI Taxonomy" id="480424"/>
    <lineage>
        <taxon>Bacteria</taxon>
        <taxon>Pseudomonadati</taxon>
        <taxon>Pseudomonadota</taxon>
        <taxon>Betaproteobacteria</taxon>
        <taxon>Burkholderiales</taxon>
        <taxon>Comamonadaceae</taxon>
        <taxon>Polaromonas</taxon>
    </lineage>
</organism>
<reference evidence="1" key="1">
    <citation type="journal article" date="2010" name="BMC Microbiol.">
        <title>Microbial oxidation of arsenite in a subarctic environment: diversity of arsenite oxidase genes and identification of a psychrotolerant arsenite oxidiser.</title>
        <authorList>
            <person name="Osborne T.H."/>
            <person name="Jamieson H.E."/>
            <person name="Hudson-Edwards K.A."/>
            <person name="Nordstrom D.K."/>
            <person name="Walker S.R."/>
            <person name="Ward S.A."/>
            <person name="Santini J.M."/>
        </authorList>
    </citation>
    <scope>NUCLEOTIDE SEQUENCE</scope>
    <source>
        <strain evidence="1">GM1</strain>
    </source>
</reference>
<dbReference type="AlphaFoldDB" id="L0LEH5"/>
<sequence>MEDFPEAEQLEAYRAEFGTITQRQSRRARLIAKQLDALRVLNCWRRSSQRLATQLPPGFIPTWRPSWKQQALLRCGHWLRRSTEKVNVGGSIFARLGNTRQHALRSGCARMRTVFGLAIGAHVRVARRTLQSAALQAVVLRETSVVPIDKLIVPAALNGSDGHYRSPRHLCMLNADNDYEALLIWIKSRQSPTPEEIPVRKTKRRIDPAAPQGPLDWLQYLSHTQRAYLKEAERFLLWAVVERQKPLSSMSLEDCEAYRAFITNPLPAERWCGPNGGVEKWFSRWRHVGSIKCLLPPRRYEHFAMGLDDLCIRTWVKAQIKGLGCIHQK</sequence>
<proteinExistence type="predicted"/>